<gene>
    <name evidence="9" type="ORF">J3D65DRAFT_629619</name>
</gene>
<dbReference type="EMBL" id="JBBPEH010000008">
    <property type="protein sequence ID" value="KAK7534977.1"/>
    <property type="molecule type" value="Genomic_DNA"/>
</dbReference>
<evidence type="ECO:0000256" key="7">
    <source>
        <dbReference type="SAM" id="Phobius"/>
    </source>
</evidence>
<protein>
    <recommendedName>
        <fullName evidence="8">Cation efflux protein transmembrane domain-containing protein</fullName>
    </recommendedName>
</protein>
<comment type="subcellular location">
    <subcellularLocation>
        <location evidence="1">Membrane</location>
        <topology evidence="1">Multi-pass membrane protein</topology>
    </subcellularLocation>
</comment>
<dbReference type="SUPFAM" id="SSF161111">
    <property type="entry name" value="Cation efflux protein transmembrane domain-like"/>
    <property type="match status" value="1"/>
</dbReference>
<accession>A0ABR1LMK7</accession>
<feature type="region of interest" description="Disordered" evidence="6">
    <location>
        <begin position="1"/>
        <end position="34"/>
    </location>
</feature>
<keyword evidence="10" id="KW-1185">Reference proteome</keyword>
<organism evidence="9 10">
    <name type="scientific">Phyllosticta citribraziliensis</name>
    <dbReference type="NCBI Taxonomy" id="989973"/>
    <lineage>
        <taxon>Eukaryota</taxon>
        <taxon>Fungi</taxon>
        <taxon>Dikarya</taxon>
        <taxon>Ascomycota</taxon>
        <taxon>Pezizomycotina</taxon>
        <taxon>Dothideomycetes</taxon>
        <taxon>Dothideomycetes incertae sedis</taxon>
        <taxon>Botryosphaeriales</taxon>
        <taxon>Phyllostictaceae</taxon>
        <taxon>Phyllosticta</taxon>
    </lineage>
</organism>
<dbReference type="SUPFAM" id="SSF160240">
    <property type="entry name" value="Cation efflux protein cytoplasmic domain-like"/>
    <property type="match status" value="1"/>
</dbReference>
<dbReference type="GeneID" id="92033665"/>
<evidence type="ECO:0000256" key="3">
    <source>
        <dbReference type="ARBA" id="ARBA00022692"/>
    </source>
</evidence>
<dbReference type="Gene3D" id="3.30.70.1350">
    <property type="entry name" value="Cation efflux protein, cytoplasmic domain"/>
    <property type="match status" value="1"/>
</dbReference>
<evidence type="ECO:0000256" key="1">
    <source>
        <dbReference type="ARBA" id="ARBA00004141"/>
    </source>
</evidence>
<feature type="transmembrane region" description="Helical" evidence="7">
    <location>
        <begin position="279"/>
        <end position="297"/>
    </location>
</feature>
<evidence type="ECO:0000256" key="6">
    <source>
        <dbReference type="SAM" id="MobiDB-lite"/>
    </source>
</evidence>
<comment type="caution">
    <text evidence="9">The sequence shown here is derived from an EMBL/GenBank/DDBJ whole genome shotgun (WGS) entry which is preliminary data.</text>
</comment>
<evidence type="ECO:0000256" key="5">
    <source>
        <dbReference type="ARBA" id="ARBA00023136"/>
    </source>
</evidence>
<dbReference type="InterPro" id="IPR050291">
    <property type="entry name" value="CDF_Transporter"/>
</dbReference>
<keyword evidence="3 7" id="KW-0812">Transmembrane</keyword>
<feature type="transmembrane region" description="Helical" evidence="7">
    <location>
        <begin position="197"/>
        <end position="218"/>
    </location>
</feature>
<evidence type="ECO:0000256" key="4">
    <source>
        <dbReference type="ARBA" id="ARBA00022989"/>
    </source>
</evidence>
<evidence type="ECO:0000259" key="8">
    <source>
        <dbReference type="Pfam" id="PF01545"/>
    </source>
</evidence>
<name>A0ABR1LMK7_9PEZI</name>
<feature type="compositionally biased region" description="Basic residues" evidence="6">
    <location>
        <begin position="1"/>
        <end position="12"/>
    </location>
</feature>
<feature type="transmembrane region" description="Helical" evidence="7">
    <location>
        <begin position="239"/>
        <end position="259"/>
    </location>
</feature>
<keyword evidence="5 7" id="KW-0472">Membrane</keyword>
<keyword evidence="2" id="KW-0813">Transport</keyword>
<dbReference type="PANTHER" id="PTHR43840:SF11">
    <property type="entry name" value="CATION DIFFUSION FACILITATOR 10"/>
    <property type="match status" value="1"/>
</dbReference>
<feature type="transmembrane region" description="Helical" evidence="7">
    <location>
        <begin position="318"/>
        <end position="339"/>
    </location>
</feature>
<dbReference type="Pfam" id="PF01545">
    <property type="entry name" value="Cation_efflux"/>
    <property type="match status" value="1"/>
</dbReference>
<evidence type="ECO:0000313" key="10">
    <source>
        <dbReference type="Proteomes" id="UP001360953"/>
    </source>
</evidence>
<feature type="domain" description="Cation efflux protein transmembrane" evidence="8">
    <location>
        <begin position="173"/>
        <end position="366"/>
    </location>
</feature>
<evidence type="ECO:0000313" key="9">
    <source>
        <dbReference type="EMBL" id="KAK7534977.1"/>
    </source>
</evidence>
<dbReference type="RefSeq" id="XP_066653702.1">
    <property type="nucleotide sequence ID" value="XM_066800759.1"/>
</dbReference>
<dbReference type="InterPro" id="IPR058533">
    <property type="entry name" value="Cation_efflux_TM"/>
</dbReference>
<feature type="transmembrane region" description="Helical" evidence="7">
    <location>
        <begin position="169"/>
        <end position="191"/>
    </location>
</feature>
<proteinExistence type="predicted"/>
<sequence length="461" mass="51827">MVATRHRATRPKRNNENDADANGNKYTDDLEAGRDLPPRFRFRDAVSQTIDSAIVDKIKKQLHEGLEGMDRKSLESYRKSVEELKQTKNKKVRHFYQDQNERLNDWLEVDAIVMAMADEVLDSMNPRDYDHDGIAESGGALQATEESVEPLLPDDERQKRRKSRRNAKWAININVVANILLLMAKCVASYFSSSLSLIASLVDSALDLLCTLIVWTTNRLVKWRLQKLQAKFPVGRKRLEPLGILVFSIIMIVSFIQVLQESVEKLMGDGPKEAVQLPTIAIAAMASTVGLKGLIWFGCIPIKTTQVQALAQDCKTDVYFNTLSLLFPVIGFHAHLWWLDPVGAALLSLFIIYDWADTCLQNVTRLTGSAASDRVHRKILYLAVRFGPLVQGFKTVTAYHAGDGIWVEIDVLLDERTPLRKAHDIAETLQYCCEALSEVDRAFVTIDYATQGPSGHANEQS</sequence>
<keyword evidence="4 7" id="KW-1133">Transmembrane helix</keyword>
<dbReference type="Gene3D" id="1.20.1510.10">
    <property type="entry name" value="Cation efflux protein transmembrane domain"/>
    <property type="match status" value="1"/>
</dbReference>
<reference evidence="9 10" key="1">
    <citation type="submission" date="2024-04" db="EMBL/GenBank/DDBJ databases">
        <title>Phyllosticta paracitricarpa is synonymous to the EU quarantine fungus P. citricarpa based on phylogenomic analyses.</title>
        <authorList>
            <consortium name="Lawrence Berkeley National Laboratory"/>
            <person name="Van ingen-buijs V.A."/>
            <person name="Van westerhoven A.C."/>
            <person name="Haridas S."/>
            <person name="Skiadas P."/>
            <person name="Martin F."/>
            <person name="Groenewald J.Z."/>
            <person name="Crous P.W."/>
            <person name="Seidl M.F."/>
        </authorList>
    </citation>
    <scope>NUCLEOTIDE SEQUENCE [LARGE SCALE GENOMIC DNA]</scope>
    <source>
        <strain evidence="9 10">CPC 17464</strain>
    </source>
</reference>
<dbReference type="Proteomes" id="UP001360953">
    <property type="component" value="Unassembled WGS sequence"/>
</dbReference>
<dbReference type="InterPro" id="IPR027469">
    <property type="entry name" value="Cation_efflux_TMD_sf"/>
</dbReference>
<feature type="region of interest" description="Disordered" evidence="6">
    <location>
        <begin position="141"/>
        <end position="160"/>
    </location>
</feature>
<dbReference type="PANTHER" id="PTHR43840">
    <property type="entry name" value="MITOCHONDRIAL METAL TRANSPORTER 1-RELATED"/>
    <property type="match status" value="1"/>
</dbReference>
<evidence type="ECO:0000256" key="2">
    <source>
        <dbReference type="ARBA" id="ARBA00022448"/>
    </source>
</evidence>
<dbReference type="InterPro" id="IPR036837">
    <property type="entry name" value="Cation_efflux_CTD_sf"/>
</dbReference>